<dbReference type="OrthoDB" id="6388170at2"/>
<dbReference type="Gene3D" id="3.30.160.390">
    <property type="entry name" value="Integrase, DNA-binding domain"/>
    <property type="match status" value="1"/>
</dbReference>
<dbReference type="KEGG" id="pzh:CX676_07710"/>
<dbReference type="GO" id="GO:0006310">
    <property type="term" value="P:DNA recombination"/>
    <property type="evidence" value="ECO:0007669"/>
    <property type="project" value="UniProtKB-KW"/>
</dbReference>
<dbReference type="SUPFAM" id="SSF56349">
    <property type="entry name" value="DNA breaking-rejoining enzymes"/>
    <property type="match status" value="1"/>
</dbReference>
<dbReference type="InterPro" id="IPR002104">
    <property type="entry name" value="Integrase_catalytic"/>
</dbReference>
<dbReference type="InterPro" id="IPR050808">
    <property type="entry name" value="Phage_Integrase"/>
</dbReference>
<evidence type="ECO:0000256" key="3">
    <source>
        <dbReference type="ARBA" id="ARBA00023125"/>
    </source>
</evidence>
<evidence type="ECO:0008006" key="10">
    <source>
        <dbReference type="Google" id="ProtNLM"/>
    </source>
</evidence>
<name>A0A2H5EXM1_9RHOB</name>
<dbReference type="InterPro" id="IPR038488">
    <property type="entry name" value="Integrase_DNA-bd_sf"/>
</dbReference>
<keyword evidence="3 5" id="KW-0238">DNA-binding</keyword>
<dbReference type="PANTHER" id="PTHR30629:SF2">
    <property type="entry name" value="PROPHAGE INTEGRASE INTS-RELATED"/>
    <property type="match status" value="1"/>
</dbReference>
<dbReference type="GO" id="GO:0003677">
    <property type="term" value="F:DNA binding"/>
    <property type="evidence" value="ECO:0007669"/>
    <property type="project" value="UniProtKB-UniRule"/>
</dbReference>
<evidence type="ECO:0000259" key="6">
    <source>
        <dbReference type="PROSITE" id="PS51898"/>
    </source>
</evidence>
<keyword evidence="9" id="KW-1185">Reference proteome</keyword>
<dbReference type="Proteomes" id="UP000234530">
    <property type="component" value="Chromosome"/>
</dbReference>
<dbReference type="GO" id="GO:0015074">
    <property type="term" value="P:DNA integration"/>
    <property type="evidence" value="ECO:0007669"/>
    <property type="project" value="UniProtKB-KW"/>
</dbReference>
<dbReference type="PROSITE" id="PS51898">
    <property type="entry name" value="TYR_RECOMBINASE"/>
    <property type="match status" value="1"/>
</dbReference>
<protein>
    <recommendedName>
        <fullName evidence="10">Integrase</fullName>
    </recommendedName>
</protein>
<reference evidence="8 9" key="1">
    <citation type="journal article" date="2013" name="Antonie Van Leeuwenhoek">
        <title>Paracoccus zhejiangensis sp. nov., isolated from activated sludge in wastewater-treatment system.</title>
        <authorList>
            <person name="Wu Z.G."/>
            <person name="Zhang D.F."/>
            <person name="Liu Y.L."/>
            <person name="Wang F."/>
            <person name="Jiang X."/>
            <person name="Li C."/>
            <person name="Li S.P."/>
            <person name="Hong Q."/>
            <person name="Li W.J."/>
        </authorList>
    </citation>
    <scope>NUCLEOTIDE SEQUENCE [LARGE SCALE GENOMIC DNA]</scope>
    <source>
        <strain evidence="8 9">J6</strain>
    </source>
</reference>
<dbReference type="Gene3D" id="1.10.443.10">
    <property type="entry name" value="Intergrase catalytic core"/>
    <property type="match status" value="1"/>
</dbReference>
<dbReference type="InterPro" id="IPR013762">
    <property type="entry name" value="Integrase-like_cat_sf"/>
</dbReference>
<feature type="domain" description="Core-binding (CB)" evidence="7">
    <location>
        <begin position="171"/>
        <end position="250"/>
    </location>
</feature>
<keyword evidence="2" id="KW-0229">DNA integration</keyword>
<evidence type="ECO:0000259" key="7">
    <source>
        <dbReference type="PROSITE" id="PS51900"/>
    </source>
</evidence>
<dbReference type="Pfam" id="PF13356">
    <property type="entry name" value="Arm-DNA-bind_3"/>
    <property type="match status" value="1"/>
</dbReference>
<gene>
    <name evidence="8" type="ORF">CX676_07710</name>
</gene>
<dbReference type="InterPro" id="IPR010998">
    <property type="entry name" value="Integrase_recombinase_N"/>
</dbReference>
<accession>A0A2H5EXM1</accession>
<evidence type="ECO:0000256" key="1">
    <source>
        <dbReference type="ARBA" id="ARBA00008857"/>
    </source>
</evidence>
<evidence type="ECO:0000256" key="4">
    <source>
        <dbReference type="ARBA" id="ARBA00023172"/>
    </source>
</evidence>
<proteinExistence type="inferred from homology"/>
<evidence type="ECO:0000256" key="2">
    <source>
        <dbReference type="ARBA" id="ARBA00022908"/>
    </source>
</evidence>
<dbReference type="PANTHER" id="PTHR30629">
    <property type="entry name" value="PROPHAGE INTEGRASE"/>
    <property type="match status" value="1"/>
</dbReference>
<dbReference type="InterPro" id="IPR011010">
    <property type="entry name" value="DNA_brk_join_enz"/>
</dbReference>
<keyword evidence="4" id="KW-0233">DNA recombination</keyword>
<dbReference type="InterPro" id="IPR044068">
    <property type="entry name" value="CB"/>
</dbReference>
<dbReference type="InterPro" id="IPR025166">
    <property type="entry name" value="Integrase_DNA_bind_dom"/>
</dbReference>
<dbReference type="Pfam" id="PF00589">
    <property type="entry name" value="Phage_integrase"/>
    <property type="match status" value="1"/>
</dbReference>
<dbReference type="AlphaFoldDB" id="A0A2H5EXM1"/>
<dbReference type="Gene3D" id="1.10.150.130">
    <property type="match status" value="1"/>
</dbReference>
<dbReference type="EMBL" id="CP025430">
    <property type="protein sequence ID" value="AUH64058.1"/>
    <property type="molecule type" value="Genomic_DNA"/>
</dbReference>
<organism evidence="8 9">
    <name type="scientific">Paracoccus zhejiangensis</name>
    <dbReference type="NCBI Taxonomy" id="1077935"/>
    <lineage>
        <taxon>Bacteria</taxon>
        <taxon>Pseudomonadati</taxon>
        <taxon>Pseudomonadota</taxon>
        <taxon>Alphaproteobacteria</taxon>
        <taxon>Rhodobacterales</taxon>
        <taxon>Paracoccaceae</taxon>
        <taxon>Paracoccus</taxon>
    </lineage>
</organism>
<feature type="domain" description="Tyr recombinase" evidence="6">
    <location>
        <begin position="266"/>
        <end position="441"/>
    </location>
</feature>
<comment type="similarity">
    <text evidence="1">Belongs to the 'phage' integrase family.</text>
</comment>
<evidence type="ECO:0000313" key="9">
    <source>
        <dbReference type="Proteomes" id="UP000234530"/>
    </source>
</evidence>
<dbReference type="PROSITE" id="PS51900">
    <property type="entry name" value="CB"/>
    <property type="match status" value="1"/>
</dbReference>
<sequence length="465" mass="51726">MLNASGGATNTARLTRPLLLRTPAMPSQTSDFRTAISTLAVSAREDGIDPRDIARALLEAALSTGIRRELRSTVSAALEQAKGAPSRELTDLQCRRLRAGQRLTDPQYAGLVLVASTRGSRWIYRSQANGRQRQATIGRYPAISLAEAREKWAVMRSEGLDVKSADTRSTTTLEALADKFITAQQAKGRRSWQRTQKVLAKHLLAHHGGMTLGEVAPEALENCYLHLMDTQPGAAHNIKASISAMFGWAHEQRLLPTGMQAMKLRKAPKAQVKEYYPGPADLRTMLGGLAGMNPADAAIIRFQLLTGTRISEAREAVWSEIDLSERRWTIPAARMKAKRPHTVMLSNQALALLTSQTTREGRIFGHRAHETTIKAWAKRRAELKLPDEYGTHCHRKSLLTWVAEHGGGRDIRDRLSAHSRGTDSDSHYQLSTLNREAGEWWQRWADRIDAIEEDGKVVLFEEVRA</sequence>
<evidence type="ECO:0000256" key="5">
    <source>
        <dbReference type="PROSITE-ProRule" id="PRU01248"/>
    </source>
</evidence>
<evidence type="ECO:0000313" key="8">
    <source>
        <dbReference type="EMBL" id="AUH64058.1"/>
    </source>
</evidence>